<dbReference type="PANTHER" id="PTHR10587:SF125">
    <property type="entry name" value="POLYSACCHARIDE DEACETYLASE YHEN-RELATED"/>
    <property type="match status" value="1"/>
</dbReference>
<dbReference type="Proteomes" id="UP000824633">
    <property type="component" value="Chromosome"/>
</dbReference>
<dbReference type="PROSITE" id="PS51677">
    <property type="entry name" value="NODB"/>
    <property type="match status" value="1"/>
</dbReference>
<dbReference type="InterPro" id="IPR002509">
    <property type="entry name" value="NODB_dom"/>
</dbReference>
<evidence type="ECO:0000313" key="3">
    <source>
        <dbReference type="Proteomes" id="UP000824633"/>
    </source>
</evidence>
<dbReference type="PANTHER" id="PTHR10587">
    <property type="entry name" value="GLYCOSYL TRANSFERASE-RELATED"/>
    <property type="match status" value="1"/>
</dbReference>
<proteinExistence type="predicted"/>
<keyword evidence="3" id="KW-1185">Reference proteome</keyword>
<protein>
    <submittedName>
        <fullName evidence="2">Polysaccharide deacetylase</fullName>
    </submittedName>
</protein>
<dbReference type="InterPro" id="IPR050248">
    <property type="entry name" value="Polysacc_deacetylase_ArnD"/>
</dbReference>
<accession>A0ABM7T469</accession>
<dbReference type="Gene3D" id="3.20.20.370">
    <property type="entry name" value="Glycoside hydrolase/deacetylase"/>
    <property type="match status" value="1"/>
</dbReference>
<evidence type="ECO:0000259" key="1">
    <source>
        <dbReference type="PROSITE" id="PS51677"/>
    </source>
</evidence>
<gene>
    <name evidence="2" type="ORF">psyc5s11_28060</name>
</gene>
<dbReference type="SUPFAM" id="SSF88713">
    <property type="entry name" value="Glycoside hydrolase/deacetylase"/>
    <property type="match status" value="1"/>
</dbReference>
<evidence type="ECO:0000313" key="2">
    <source>
        <dbReference type="EMBL" id="BCZ46739.1"/>
    </source>
</evidence>
<reference evidence="3" key="1">
    <citation type="submission" date="2021-07" db="EMBL/GenBank/DDBJ databases">
        <title>Complete genome sequencing of a Clostridium isolate.</title>
        <authorList>
            <person name="Ueki A."/>
            <person name="Tonouchi A."/>
        </authorList>
    </citation>
    <scope>NUCLEOTIDE SEQUENCE [LARGE SCALE GENOMIC DNA]</scope>
    <source>
        <strain evidence="3">C5S11</strain>
    </source>
</reference>
<feature type="domain" description="NodB homology" evidence="1">
    <location>
        <begin position="53"/>
        <end position="240"/>
    </location>
</feature>
<dbReference type="Pfam" id="PF01522">
    <property type="entry name" value="Polysacc_deac_1"/>
    <property type="match status" value="1"/>
</dbReference>
<sequence length="255" mass="29777">MKDKLKYILFIFLSTFFIISIFEVNISSVNASINKLTNEQIVENEKLTKHKKKIIYLTFDDGPSYKVTNKVLDILKENEVQATFFLIGNQIKDKEDVVKRIYEEGNGIGLHTYTHNFNKIYSDEDKFIQEMIICRRAINETIGVSPNIIRFPGGSYKHLSKSYLKKLHNNKFKVYDWNAENSDGLNPQIEPYNLYTRAIKGNNEKQSIVLLLHCTDMNKNTCKALPKIIKYYKSNGYEFKIITEETAELYFPIKE</sequence>
<organism evidence="2 3">
    <name type="scientific">Clostridium gelidum</name>
    <dbReference type="NCBI Taxonomy" id="704125"/>
    <lineage>
        <taxon>Bacteria</taxon>
        <taxon>Bacillati</taxon>
        <taxon>Bacillota</taxon>
        <taxon>Clostridia</taxon>
        <taxon>Eubacteriales</taxon>
        <taxon>Clostridiaceae</taxon>
        <taxon>Clostridium</taxon>
    </lineage>
</organism>
<dbReference type="InterPro" id="IPR011330">
    <property type="entry name" value="Glyco_hydro/deAcase_b/a-brl"/>
</dbReference>
<dbReference type="EMBL" id="AP024849">
    <property type="protein sequence ID" value="BCZ46739.1"/>
    <property type="molecule type" value="Genomic_DNA"/>
</dbReference>
<dbReference type="RefSeq" id="WP_224033148.1">
    <property type="nucleotide sequence ID" value="NZ_AP024849.1"/>
</dbReference>
<name>A0ABM7T469_9CLOT</name>
<dbReference type="CDD" id="cd10944">
    <property type="entry name" value="CE4_SmPgdA_like"/>
    <property type="match status" value="1"/>
</dbReference>